<sequence>MRDSFNFNKFLYPSILSCFVSFQCVLDLCL</sequence>
<dbReference type="AlphaFoldDB" id="A0A2P2P1A3"/>
<reference evidence="1" key="1">
    <citation type="submission" date="2018-02" db="EMBL/GenBank/DDBJ databases">
        <title>Rhizophora mucronata_Transcriptome.</title>
        <authorList>
            <person name="Meera S.P."/>
            <person name="Sreeshan A."/>
            <person name="Augustine A."/>
        </authorList>
    </citation>
    <scope>NUCLEOTIDE SEQUENCE</scope>
    <source>
        <tissue evidence="1">Leaf</tissue>
    </source>
</reference>
<protein>
    <submittedName>
        <fullName evidence="1">Uncharacterized protein</fullName>
    </submittedName>
</protein>
<dbReference type="EMBL" id="GGEC01068102">
    <property type="protein sequence ID" value="MBX48586.1"/>
    <property type="molecule type" value="Transcribed_RNA"/>
</dbReference>
<proteinExistence type="predicted"/>
<accession>A0A2P2P1A3</accession>
<name>A0A2P2P1A3_RHIMU</name>
<evidence type="ECO:0000313" key="1">
    <source>
        <dbReference type="EMBL" id="MBX48586.1"/>
    </source>
</evidence>
<organism evidence="1">
    <name type="scientific">Rhizophora mucronata</name>
    <name type="common">Asiatic mangrove</name>
    <dbReference type="NCBI Taxonomy" id="61149"/>
    <lineage>
        <taxon>Eukaryota</taxon>
        <taxon>Viridiplantae</taxon>
        <taxon>Streptophyta</taxon>
        <taxon>Embryophyta</taxon>
        <taxon>Tracheophyta</taxon>
        <taxon>Spermatophyta</taxon>
        <taxon>Magnoliopsida</taxon>
        <taxon>eudicotyledons</taxon>
        <taxon>Gunneridae</taxon>
        <taxon>Pentapetalae</taxon>
        <taxon>rosids</taxon>
        <taxon>fabids</taxon>
        <taxon>Malpighiales</taxon>
        <taxon>Rhizophoraceae</taxon>
        <taxon>Rhizophora</taxon>
    </lineage>
</organism>